<feature type="transmembrane region" description="Helical" evidence="1">
    <location>
        <begin position="300"/>
        <end position="318"/>
    </location>
</feature>
<dbReference type="EMBL" id="CAMXCT020000037">
    <property type="protein sequence ID" value="CAL1126220.1"/>
    <property type="molecule type" value="Genomic_DNA"/>
</dbReference>
<gene>
    <name evidence="2" type="ORF">C1SCF055_LOCUS1389</name>
</gene>
<feature type="transmembrane region" description="Helical" evidence="1">
    <location>
        <begin position="186"/>
        <end position="207"/>
    </location>
</feature>
<dbReference type="EMBL" id="CAMXCT010000037">
    <property type="protein sequence ID" value="CAI3972845.1"/>
    <property type="molecule type" value="Genomic_DNA"/>
</dbReference>
<proteinExistence type="predicted"/>
<reference evidence="2" key="1">
    <citation type="submission" date="2022-10" db="EMBL/GenBank/DDBJ databases">
        <authorList>
            <person name="Chen Y."/>
            <person name="Dougan E. K."/>
            <person name="Chan C."/>
            <person name="Rhodes N."/>
            <person name="Thang M."/>
        </authorList>
    </citation>
    <scope>NUCLEOTIDE SEQUENCE</scope>
</reference>
<evidence type="ECO:0000313" key="4">
    <source>
        <dbReference type="Proteomes" id="UP001152797"/>
    </source>
</evidence>
<feature type="transmembrane region" description="Helical" evidence="1">
    <location>
        <begin position="89"/>
        <end position="108"/>
    </location>
</feature>
<feature type="transmembrane region" description="Helical" evidence="1">
    <location>
        <begin position="154"/>
        <end position="174"/>
    </location>
</feature>
<dbReference type="EMBL" id="CAMXCT030000037">
    <property type="protein sequence ID" value="CAL4760157.1"/>
    <property type="molecule type" value="Genomic_DNA"/>
</dbReference>
<evidence type="ECO:0000313" key="3">
    <source>
        <dbReference type="EMBL" id="CAL1126220.1"/>
    </source>
</evidence>
<evidence type="ECO:0000313" key="2">
    <source>
        <dbReference type="EMBL" id="CAI3972845.1"/>
    </source>
</evidence>
<protein>
    <submittedName>
        <fullName evidence="2">Uncharacterized protein</fullName>
    </submittedName>
</protein>
<dbReference type="Proteomes" id="UP001152797">
    <property type="component" value="Unassembled WGS sequence"/>
</dbReference>
<sequence length="342" mass="37842">MAQITSTASSGSAKSWKWQCAARCILLACFLTLAWRPNTSLEVFTVASQPNPKRPSQSFGRTIAVHTCAGSTTAEEIPAKPRRMTAKQWIKYLFSIHGLSGALSVLGGSIWTTVRMAKGVRVASHEEVVFNVVLSALILITGIERLRTLRNRDVLLKFWVGISIQIFALCQVLEEPLLGWIPHAVFGNWLSRIWGVLSVFFYVKWLLQIKKWNEAYETKSDKTVARIFHPLMAPAMGSVVVMEVVTFVNFVELNFNLVSRCAAAQALFLDSQLVSLAVNNVAQFTLTLANQRKVANIGPLFYLLGTIGTVQFGLLMWVHMKHLGLAGLNPVMLVPLLCRGAA</sequence>
<keyword evidence="1" id="KW-1133">Transmembrane helix</keyword>
<reference evidence="3" key="2">
    <citation type="submission" date="2024-04" db="EMBL/GenBank/DDBJ databases">
        <authorList>
            <person name="Chen Y."/>
            <person name="Shah S."/>
            <person name="Dougan E. K."/>
            <person name="Thang M."/>
            <person name="Chan C."/>
        </authorList>
    </citation>
    <scope>NUCLEOTIDE SEQUENCE [LARGE SCALE GENOMIC DNA]</scope>
</reference>
<keyword evidence="1" id="KW-0812">Transmembrane</keyword>
<evidence type="ECO:0000256" key="1">
    <source>
        <dbReference type="SAM" id="Phobius"/>
    </source>
</evidence>
<keyword evidence="4" id="KW-1185">Reference proteome</keyword>
<dbReference type="AlphaFoldDB" id="A0A9P1FFJ8"/>
<comment type="caution">
    <text evidence="2">The sequence shown here is derived from an EMBL/GenBank/DDBJ whole genome shotgun (WGS) entry which is preliminary data.</text>
</comment>
<name>A0A9P1FFJ8_9DINO</name>
<keyword evidence="1" id="KW-0472">Membrane</keyword>
<feature type="transmembrane region" description="Helical" evidence="1">
    <location>
        <begin position="128"/>
        <end position="147"/>
    </location>
</feature>
<dbReference type="OrthoDB" id="429051at2759"/>
<feature type="transmembrane region" description="Helical" evidence="1">
    <location>
        <begin position="227"/>
        <end position="250"/>
    </location>
</feature>
<organism evidence="2">
    <name type="scientific">Cladocopium goreaui</name>
    <dbReference type="NCBI Taxonomy" id="2562237"/>
    <lineage>
        <taxon>Eukaryota</taxon>
        <taxon>Sar</taxon>
        <taxon>Alveolata</taxon>
        <taxon>Dinophyceae</taxon>
        <taxon>Suessiales</taxon>
        <taxon>Symbiodiniaceae</taxon>
        <taxon>Cladocopium</taxon>
    </lineage>
</organism>
<accession>A0A9P1FFJ8</accession>